<protein>
    <submittedName>
        <fullName evidence="2">Uncharacterized protein</fullName>
    </submittedName>
</protein>
<dbReference type="AlphaFoldDB" id="A0A172TE78"/>
<evidence type="ECO:0000256" key="1">
    <source>
        <dbReference type="SAM" id="Coils"/>
    </source>
</evidence>
<evidence type="ECO:0000313" key="2">
    <source>
        <dbReference type="EMBL" id="ANE45310.1"/>
    </source>
</evidence>
<sequence>MPISFTQSIVTRLKKEITDMEQQSASQDIKKTKALSKIKQLQKDAKLSKNPNDLSSKMSRITKLEAEVKEITISLNEMSKQLVAKKAALKEHLAKG</sequence>
<keyword evidence="3" id="KW-1185">Reference proteome</keyword>
<accession>A0A172TE78</accession>
<feature type="coiled-coil region" evidence="1">
    <location>
        <begin position="61"/>
        <end position="95"/>
    </location>
</feature>
<keyword evidence="1" id="KW-0175">Coiled coil</keyword>
<gene>
    <name evidence="2" type="ORF">SY83_02040</name>
</gene>
<reference evidence="2 3" key="1">
    <citation type="submission" date="2015-01" db="EMBL/GenBank/DDBJ databases">
        <title>Paenibacillus swuensis/DY6/whole genome sequencing.</title>
        <authorList>
            <person name="Kim M.K."/>
            <person name="Srinivasan S."/>
            <person name="Lee J.-J."/>
        </authorList>
    </citation>
    <scope>NUCLEOTIDE SEQUENCE [LARGE SCALE GENOMIC DNA]</scope>
    <source>
        <strain evidence="2 3">DY6</strain>
    </source>
</reference>
<dbReference type="PATRIC" id="fig|1178515.4.peg.386"/>
<proteinExistence type="predicted"/>
<dbReference type="RefSeq" id="WP_068603793.1">
    <property type="nucleotide sequence ID" value="NZ_CP011388.1"/>
</dbReference>
<dbReference type="OrthoDB" id="2663958at2"/>
<dbReference type="KEGG" id="pswu:SY83_02040"/>
<dbReference type="Proteomes" id="UP000076927">
    <property type="component" value="Chromosome"/>
</dbReference>
<organism evidence="2 3">
    <name type="scientific">Paenibacillus swuensis</name>
    <dbReference type="NCBI Taxonomy" id="1178515"/>
    <lineage>
        <taxon>Bacteria</taxon>
        <taxon>Bacillati</taxon>
        <taxon>Bacillota</taxon>
        <taxon>Bacilli</taxon>
        <taxon>Bacillales</taxon>
        <taxon>Paenibacillaceae</taxon>
        <taxon>Paenibacillus</taxon>
    </lineage>
</organism>
<name>A0A172TE78_9BACL</name>
<evidence type="ECO:0000313" key="3">
    <source>
        <dbReference type="Proteomes" id="UP000076927"/>
    </source>
</evidence>
<dbReference type="EMBL" id="CP011388">
    <property type="protein sequence ID" value="ANE45310.1"/>
    <property type="molecule type" value="Genomic_DNA"/>
</dbReference>